<feature type="transmembrane region" description="Helical" evidence="7">
    <location>
        <begin position="65"/>
        <end position="86"/>
    </location>
</feature>
<evidence type="ECO:0000313" key="11">
    <source>
        <dbReference type="EMBL" id="GAA4489795.1"/>
    </source>
</evidence>
<name>A0ABP8PM03_9ACTN</name>
<dbReference type="SUPFAM" id="SSF82861">
    <property type="entry name" value="Mechanosensitive channel protein MscS (YggB), transmembrane region"/>
    <property type="match status" value="1"/>
</dbReference>
<evidence type="ECO:0000259" key="10">
    <source>
        <dbReference type="Pfam" id="PF21088"/>
    </source>
</evidence>
<dbReference type="Proteomes" id="UP001500503">
    <property type="component" value="Unassembled WGS sequence"/>
</dbReference>
<keyword evidence="4 7" id="KW-0812">Transmembrane</keyword>
<keyword evidence="5 7" id="KW-1133">Transmembrane helix</keyword>
<evidence type="ECO:0000256" key="1">
    <source>
        <dbReference type="ARBA" id="ARBA00004651"/>
    </source>
</evidence>
<dbReference type="SUPFAM" id="SSF50182">
    <property type="entry name" value="Sm-like ribonucleoproteins"/>
    <property type="match status" value="1"/>
</dbReference>
<dbReference type="PANTHER" id="PTHR30566">
    <property type="entry name" value="YNAI-RELATED MECHANOSENSITIVE ION CHANNEL"/>
    <property type="match status" value="1"/>
</dbReference>
<dbReference type="InterPro" id="IPR011014">
    <property type="entry name" value="MscS_channel_TM-2"/>
</dbReference>
<feature type="domain" description="Mechanosensitive ion channel MscS" evidence="8">
    <location>
        <begin position="181"/>
        <end position="249"/>
    </location>
</feature>
<feature type="transmembrane region" description="Helical" evidence="7">
    <location>
        <begin position="20"/>
        <end position="44"/>
    </location>
</feature>
<comment type="similarity">
    <text evidence="2">Belongs to the MscS (TC 1.A.23) family.</text>
</comment>
<evidence type="ECO:0000256" key="4">
    <source>
        <dbReference type="ARBA" id="ARBA00022692"/>
    </source>
</evidence>
<evidence type="ECO:0000259" key="9">
    <source>
        <dbReference type="Pfam" id="PF21082"/>
    </source>
</evidence>
<evidence type="ECO:0000256" key="5">
    <source>
        <dbReference type="ARBA" id="ARBA00022989"/>
    </source>
</evidence>
<dbReference type="Pfam" id="PF21082">
    <property type="entry name" value="MS_channel_3rd"/>
    <property type="match status" value="1"/>
</dbReference>
<dbReference type="PANTHER" id="PTHR30566:SF25">
    <property type="entry name" value="INNER MEMBRANE PROTEIN"/>
    <property type="match status" value="1"/>
</dbReference>
<evidence type="ECO:0000259" key="8">
    <source>
        <dbReference type="Pfam" id="PF00924"/>
    </source>
</evidence>
<dbReference type="InterPro" id="IPR011066">
    <property type="entry name" value="MscS_channel_C_sf"/>
</dbReference>
<dbReference type="InterPro" id="IPR010920">
    <property type="entry name" value="LSM_dom_sf"/>
</dbReference>
<feature type="domain" description="Mechanosensitive ion channel transmembrane helices 2/3" evidence="10">
    <location>
        <begin position="139"/>
        <end position="180"/>
    </location>
</feature>
<dbReference type="Pfam" id="PF00924">
    <property type="entry name" value="MS_channel_2nd"/>
    <property type="match status" value="1"/>
</dbReference>
<dbReference type="RefSeq" id="WP_345460845.1">
    <property type="nucleotide sequence ID" value="NZ_BAABHF010000015.1"/>
</dbReference>
<gene>
    <name evidence="11" type="ORF">GCM10023191_021160</name>
</gene>
<reference evidence="12" key="1">
    <citation type="journal article" date="2019" name="Int. J. Syst. Evol. Microbiol.">
        <title>The Global Catalogue of Microorganisms (GCM) 10K type strain sequencing project: providing services to taxonomists for standard genome sequencing and annotation.</title>
        <authorList>
            <consortium name="The Broad Institute Genomics Platform"/>
            <consortium name="The Broad Institute Genome Sequencing Center for Infectious Disease"/>
            <person name="Wu L."/>
            <person name="Ma J."/>
        </authorList>
    </citation>
    <scope>NUCLEOTIDE SEQUENCE [LARGE SCALE GENOMIC DNA]</scope>
    <source>
        <strain evidence="12">JCM 17933</strain>
    </source>
</reference>
<dbReference type="EMBL" id="BAABHF010000015">
    <property type="protein sequence ID" value="GAA4489795.1"/>
    <property type="molecule type" value="Genomic_DNA"/>
</dbReference>
<dbReference type="Gene3D" id="3.30.70.100">
    <property type="match status" value="1"/>
</dbReference>
<comment type="subcellular location">
    <subcellularLocation>
        <location evidence="1">Cell membrane</location>
        <topology evidence="1">Multi-pass membrane protein</topology>
    </subcellularLocation>
</comment>
<feature type="transmembrane region" description="Helical" evidence="7">
    <location>
        <begin position="98"/>
        <end position="124"/>
    </location>
</feature>
<evidence type="ECO:0000256" key="6">
    <source>
        <dbReference type="ARBA" id="ARBA00023136"/>
    </source>
</evidence>
<evidence type="ECO:0000256" key="2">
    <source>
        <dbReference type="ARBA" id="ARBA00008017"/>
    </source>
</evidence>
<dbReference type="Pfam" id="PF21088">
    <property type="entry name" value="MS_channel_1st"/>
    <property type="match status" value="1"/>
</dbReference>
<comment type="caution">
    <text evidence="11">The sequence shown here is derived from an EMBL/GenBank/DDBJ whole genome shotgun (WGS) entry which is preliminary data.</text>
</comment>
<keyword evidence="12" id="KW-1185">Reference proteome</keyword>
<dbReference type="Gene3D" id="2.30.30.60">
    <property type="match status" value="1"/>
</dbReference>
<keyword evidence="6 7" id="KW-0472">Membrane</keyword>
<feature type="transmembrane region" description="Helical" evidence="7">
    <location>
        <begin position="160"/>
        <end position="179"/>
    </location>
</feature>
<keyword evidence="3" id="KW-1003">Cell membrane</keyword>
<dbReference type="InterPro" id="IPR049278">
    <property type="entry name" value="MS_channel_C"/>
</dbReference>
<evidence type="ECO:0000313" key="12">
    <source>
        <dbReference type="Proteomes" id="UP001500503"/>
    </source>
</evidence>
<dbReference type="InterPro" id="IPR049142">
    <property type="entry name" value="MS_channel_1st"/>
</dbReference>
<dbReference type="SUPFAM" id="SSF82689">
    <property type="entry name" value="Mechanosensitive channel protein MscS (YggB), C-terminal domain"/>
    <property type="match status" value="1"/>
</dbReference>
<accession>A0ABP8PM03</accession>
<protein>
    <submittedName>
        <fullName evidence="11">Mechanosensitive ion channel family protein</fullName>
    </submittedName>
</protein>
<organism evidence="11 12">
    <name type="scientific">Actinoallomurus oryzae</name>
    <dbReference type="NCBI Taxonomy" id="502180"/>
    <lineage>
        <taxon>Bacteria</taxon>
        <taxon>Bacillati</taxon>
        <taxon>Actinomycetota</taxon>
        <taxon>Actinomycetes</taxon>
        <taxon>Streptosporangiales</taxon>
        <taxon>Thermomonosporaceae</taxon>
        <taxon>Actinoallomurus</taxon>
    </lineage>
</organism>
<sequence length="359" mass="38624">MISLTRSMTWNAATGGLPDWGRVAVAAGIAVAAVALGFGLRAALGWLTRRAGRTRWAWDDLLFTLMRDLALVSSSALGLWVAVLVLKLRPDSRNVADHLLLAVLIVTVSVAVARFAAGAVSSVVRSRAGVAQSATIFVNIVRVMVVGIGVLVLLQSLGVSVTPLLTALGVGGLAVALALQDTLANLFAGVHILASRKVQPGDYVRLDSGQDGYIVDINWRNTTIRQLAGNLVIVPNSKFADAILTNYHRPEQDLSVTVQAGVGYGSDLDQVEKVTIDVAQEVMAEVDGGVGDHEPSVRFHTFGESRIDFSVTLRTREFTDQYVIVHEFIKRLHRRYRIEGIEIPNPKRTIVMADGSTGI</sequence>
<feature type="domain" description="Mechanosensitive ion channel MscS C-terminal" evidence="9">
    <location>
        <begin position="256"/>
        <end position="343"/>
    </location>
</feature>
<evidence type="ECO:0000256" key="3">
    <source>
        <dbReference type="ARBA" id="ARBA00022475"/>
    </source>
</evidence>
<dbReference type="InterPro" id="IPR006685">
    <property type="entry name" value="MscS_channel_2nd"/>
</dbReference>
<dbReference type="InterPro" id="IPR023408">
    <property type="entry name" value="MscS_beta-dom_sf"/>
</dbReference>
<proteinExistence type="inferred from homology"/>
<feature type="transmembrane region" description="Helical" evidence="7">
    <location>
        <begin position="136"/>
        <end position="154"/>
    </location>
</feature>
<evidence type="ECO:0000256" key="7">
    <source>
        <dbReference type="SAM" id="Phobius"/>
    </source>
</evidence>
<dbReference type="Gene3D" id="1.10.287.1260">
    <property type="match status" value="1"/>
</dbReference>